<proteinExistence type="predicted"/>
<sequence>WLRYMLLIKLFTAPRSSSRLISLELLSPGTSFVGNKHNFSTFYGKNDPDKLDINLDNQNDNQDIDLIPPEPVHLKDSLQYPSLDLLSHCFNSTTSTDPLIGSSRSNQTNISNTSNTRAPLNSTTNTIDIPSNYTVSDDEGRIDVVLVNGENHLKRSYEKSSDDDLSQEIETYKLLLKRL</sequence>
<organism evidence="1 2">
    <name type="scientific">Racocetra persica</name>
    <dbReference type="NCBI Taxonomy" id="160502"/>
    <lineage>
        <taxon>Eukaryota</taxon>
        <taxon>Fungi</taxon>
        <taxon>Fungi incertae sedis</taxon>
        <taxon>Mucoromycota</taxon>
        <taxon>Glomeromycotina</taxon>
        <taxon>Glomeromycetes</taxon>
        <taxon>Diversisporales</taxon>
        <taxon>Gigasporaceae</taxon>
        <taxon>Racocetra</taxon>
    </lineage>
</organism>
<name>A0ACA9RNC8_9GLOM</name>
<reference evidence="1" key="1">
    <citation type="submission" date="2021-06" db="EMBL/GenBank/DDBJ databases">
        <authorList>
            <person name="Kallberg Y."/>
            <person name="Tangrot J."/>
            <person name="Rosling A."/>
        </authorList>
    </citation>
    <scope>NUCLEOTIDE SEQUENCE</scope>
    <source>
        <strain evidence="1">MA461A</strain>
    </source>
</reference>
<keyword evidence="2" id="KW-1185">Reference proteome</keyword>
<feature type="non-terminal residue" evidence="1">
    <location>
        <position position="1"/>
    </location>
</feature>
<dbReference type="Proteomes" id="UP000789920">
    <property type="component" value="Unassembled WGS sequence"/>
</dbReference>
<evidence type="ECO:0000313" key="1">
    <source>
        <dbReference type="EMBL" id="CAG8800329.1"/>
    </source>
</evidence>
<protein>
    <submittedName>
        <fullName evidence="1">34781_t:CDS:1</fullName>
    </submittedName>
</protein>
<gene>
    <name evidence="1" type="ORF">RPERSI_LOCUS20895</name>
</gene>
<dbReference type="EMBL" id="CAJVQC010060009">
    <property type="protein sequence ID" value="CAG8800329.1"/>
    <property type="molecule type" value="Genomic_DNA"/>
</dbReference>
<comment type="caution">
    <text evidence="1">The sequence shown here is derived from an EMBL/GenBank/DDBJ whole genome shotgun (WGS) entry which is preliminary data.</text>
</comment>
<evidence type="ECO:0000313" key="2">
    <source>
        <dbReference type="Proteomes" id="UP000789920"/>
    </source>
</evidence>
<accession>A0ACA9RNC8</accession>